<gene>
    <name evidence="2" type="ORF">TWF506_007683</name>
</gene>
<feature type="compositionally biased region" description="Basic and acidic residues" evidence="1">
    <location>
        <begin position="249"/>
        <end position="260"/>
    </location>
</feature>
<accession>A0AAN8NKP5</accession>
<feature type="region of interest" description="Disordered" evidence="1">
    <location>
        <begin position="233"/>
        <end position="290"/>
    </location>
</feature>
<evidence type="ECO:0000313" key="3">
    <source>
        <dbReference type="Proteomes" id="UP001307849"/>
    </source>
</evidence>
<evidence type="ECO:0000313" key="2">
    <source>
        <dbReference type="EMBL" id="KAK6515341.1"/>
    </source>
</evidence>
<comment type="caution">
    <text evidence="2">The sequence shown here is derived from an EMBL/GenBank/DDBJ whole genome shotgun (WGS) entry which is preliminary data.</text>
</comment>
<keyword evidence="3" id="KW-1185">Reference proteome</keyword>
<name>A0AAN8NKP5_9PEZI</name>
<dbReference type="EMBL" id="JAVHJM010000004">
    <property type="protein sequence ID" value="KAK6515341.1"/>
    <property type="molecule type" value="Genomic_DNA"/>
</dbReference>
<sequence length="290" mass="33041">MARNQYKPSKSLRTKQASRKRRTRLANTPTNTPLRKVPVNVAPEPEENNRNAKANECPNFIFLGFQQKRHFKDVYKAFVRHGITDHGEIANRMQQQWGGCPKYTDALRKYWALLQVQQREHFQMLKRNRVRARRTEKAAAKLGLIGPFNLDNPVIDIGQENPLDVNVEIENPEGPTLNQGDDNNDFKLRLNRDLESIRKAWELRVHKYETLQSTTELVISKVIEYVREEASIGESKAPQKAKKKKAGKEKHQSKISKGEEVLAQQLANAKLGGDTGVTDGGSDTDVESFT</sequence>
<proteinExistence type="predicted"/>
<protein>
    <submittedName>
        <fullName evidence="2">Uncharacterized protein</fullName>
    </submittedName>
</protein>
<evidence type="ECO:0000256" key="1">
    <source>
        <dbReference type="SAM" id="MobiDB-lite"/>
    </source>
</evidence>
<organism evidence="2 3">
    <name type="scientific">Arthrobotrys conoides</name>
    <dbReference type="NCBI Taxonomy" id="74498"/>
    <lineage>
        <taxon>Eukaryota</taxon>
        <taxon>Fungi</taxon>
        <taxon>Dikarya</taxon>
        <taxon>Ascomycota</taxon>
        <taxon>Pezizomycotina</taxon>
        <taxon>Orbiliomycetes</taxon>
        <taxon>Orbiliales</taxon>
        <taxon>Orbiliaceae</taxon>
        <taxon>Arthrobotrys</taxon>
    </lineage>
</organism>
<feature type="compositionally biased region" description="Basic residues" evidence="1">
    <location>
        <begin position="10"/>
        <end position="24"/>
    </location>
</feature>
<dbReference type="AlphaFoldDB" id="A0AAN8NKP5"/>
<feature type="compositionally biased region" description="Basic residues" evidence="1">
    <location>
        <begin position="239"/>
        <end position="248"/>
    </location>
</feature>
<reference evidence="2 3" key="1">
    <citation type="submission" date="2019-10" db="EMBL/GenBank/DDBJ databases">
        <authorList>
            <person name="Palmer J.M."/>
        </authorList>
    </citation>
    <scope>NUCLEOTIDE SEQUENCE [LARGE SCALE GENOMIC DNA]</scope>
    <source>
        <strain evidence="2 3">TWF506</strain>
    </source>
</reference>
<dbReference type="Proteomes" id="UP001307849">
    <property type="component" value="Unassembled WGS sequence"/>
</dbReference>
<feature type="region of interest" description="Disordered" evidence="1">
    <location>
        <begin position="1"/>
        <end position="52"/>
    </location>
</feature>